<evidence type="ECO:0000256" key="1">
    <source>
        <dbReference type="ARBA" id="ARBA00023015"/>
    </source>
</evidence>
<keyword evidence="2" id="KW-0804">Transcription</keyword>
<dbReference type="SMART" id="SM00342">
    <property type="entry name" value="HTH_ARAC"/>
    <property type="match status" value="1"/>
</dbReference>
<dbReference type="EMBL" id="JACIDA010000001">
    <property type="protein sequence ID" value="MBB3871454.1"/>
    <property type="molecule type" value="Genomic_DNA"/>
</dbReference>
<dbReference type="CDD" id="cd03137">
    <property type="entry name" value="GATase1_AraC_1"/>
    <property type="match status" value="1"/>
</dbReference>
<dbReference type="Pfam" id="PF12833">
    <property type="entry name" value="HTH_18"/>
    <property type="match status" value="1"/>
</dbReference>
<dbReference type="InterPro" id="IPR052158">
    <property type="entry name" value="INH-QAR"/>
</dbReference>
<dbReference type="InterPro" id="IPR002818">
    <property type="entry name" value="DJ-1/PfpI"/>
</dbReference>
<evidence type="ECO:0000313" key="4">
    <source>
        <dbReference type="EMBL" id="MBB3871454.1"/>
    </source>
</evidence>
<dbReference type="Pfam" id="PF01965">
    <property type="entry name" value="DJ-1_PfpI"/>
    <property type="match status" value="1"/>
</dbReference>
<dbReference type="RefSeq" id="WP_246331548.1">
    <property type="nucleotide sequence ID" value="NZ_JACIDA010000001.1"/>
</dbReference>
<dbReference type="InterPro" id="IPR018060">
    <property type="entry name" value="HTH_AraC"/>
</dbReference>
<dbReference type="AlphaFoldDB" id="A0A7W6A1D9"/>
<reference evidence="4 5" key="1">
    <citation type="submission" date="2020-08" db="EMBL/GenBank/DDBJ databases">
        <title>Genomic Encyclopedia of Type Strains, Phase IV (KMG-IV): sequencing the most valuable type-strain genomes for metagenomic binning, comparative biology and taxonomic classification.</title>
        <authorList>
            <person name="Goeker M."/>
        </authorList>
    </citation>
    <scope>NUCLEOTIDE SEQUENCE [LARGE SCALE GENOMIC DNA]</scope>
    <source>
        <strain evidence="4 5">DSM 14878</strain>
    </source>
</reference>
<dbReference type="SUPFAM" id="SSF46689">
    <property type="entry name" value="Homeodomain-like"/>
    <property type="match status" value="2"/>
</dbReference>
<comment type="caution">
    <text evidence="4">The sequence shown here is derived from an EMBL/GenBank/DDBJ whole genome shotgun (WGS) entry which is preliminary data.</text>
</comment>
<dbReference type="PANTHER" id="PTHR43130:SF3">
    <property type="entry name" value="HTH-TYPE TRANSCRIPTIONAL REGULATOR RV1931C"/>
    <property type="match status" value="1"/>
</dbReference>
<keyword evidence="1" id="KW-0805">Transcription regulation</keyword>
<dbReference type="GO" id="GO:0043565">
    <property type="term" value="F:sequence-specific DNA binding"/>
    <property type="evidence" value="ECO:0007669"/>
    <property type="project" value="InterPro"/>
</dbReference>
<feature type="domain" description="HTH araC/xylS-type" evidence="3">
    <location>
        <begin position="226"/>
        <end position="324"/>
    </location>
</feature>
<evidence type="ECO:0000256" key="2">
    <source>
        <dbReference type="ARBA" id="ARBA00023163"/>
    </source>
</evidence>
<dbReference type="SUPFAM" id="SSF52317">
    <property type="entry name" value="Class I glutamine amidotransferase-like"/>
    <property type="match status" value="1"/>
</dbReference>
<evidence type="ECO:0000313" key="5">
    <source>
        <dbReference type="Proteomes" id="UP000532936"/>
    </source>
</evidence>
<dbReference type="InterPro" id="IPR029062">
    <property type="entry name" value="Class_I_gatase-like"/>
</dbReference>
<proteinExistence type="predicted"/>
<name>A0A7W6A1D9_9CAUL</name>
<dbReference type="InterPro" id="IPR009057">
    <property type="entry name" value="Homeodomain-like_sf"/>
</dbReference>
<sequence length="330" mass="36138">MISATPNPVVERRMPHRIAFVVAPGFEMLDLAGPLCAFNLARKLHGADYELAVVSATGGMVEGSAGLPVDTRGPKAAEKARTVIAIGGPMAHVPQYCVETVACLASVSARLGRIASVCTGAFFLAEAGILDDRRATTHWRWAPLLQSRFPQISVEADRIFVNDRNVWTSAGITAGIDMALALIEVDHGPDLARRIARDMVVYHRRPGGQSQFSAILDMEPASDRIRAALTYAREHLTEDLSVERLAQAACMSVRQFSRVFAMETGETPARAVERLRVEVARSSVEDSNRPFDALAREAGFGDSERMCRSFIRVLGLSPQELRRISRRRAQ</sequence>
<gene>
    <name evidence="4" type="ORF">GGR11_000968</name>
</gene>
<organism evidence="4 5">
    <name type="scientific">Brevundimonas mediterranea</name>
    <dbReference type="NCBI Taxonomy" id="74329"/>
    <lineage>
        <taxon>Bacteria</taxon>
        <taxon>Pseudomonadati</taxon>
        <taxon>Pseudomonadota</taxon>
        <taxon>Alphaproteobacteria</taxon>
        <taxon>Caulobacterales</taxon>
        <taxon>Caulobacteraceae</taxon>
        <taxon>Brevundimonas</taxon>
    </lineage>
</organism>
<evidence type="ECO:0000259" key="3">
    <source>
        <dbReference type="PROSITE" id="PS01124"/>
    </source>
</evidence>
<dbReference type="PANTHER" id="PTHR43130">
    <property type="entry name" value="ARAC-FAMILY TRANSCRIPTIONAL REGULATOR"/>
    <property type="match status" value="1"/>
</dbReference>
<dbReference type="Gene3D" id="3.40.50.880">
    <property type="match status" value="1"/>
</dbReference>
<protein>
    <submittedName>
        <fullName evidence="4">Transcriptional regulator GlxA family with amidase domain</fullName>
    </submittedName>
</protein>
<dbReference type="Gene3D" id="1.10.10.60">
    <property type="entry name" value="Homeodomain-like"/>
    <property type="match status" value="1"/>
</dbReference>
<dbReference type="Proteomes" id="UP000532936">
    <property type="component" value="Unassembled WGS sequence"/>
</dbReference>
<accession>A0A7W6A1D9</accession>
<dbReference type="PROSITE" id="PS01124">
    <property type="entry name" value="HTH_ARAC_FAMILY_2"/>
    <property type="match status" value="1"/>
</dbReference>
<dbReference type="GO" id="GO:0003700">
    <property type="term" value="F:DNA-binding transcription factor activity"/>
    <property type="evidence" value="ECO:0007669"/>
    <property type="project" value="InterPro"/>
</dbReference>